<dbReference type="VEuPathDB" id="TriTrypDB:BSAL_73485"/>
<proteinExistence type="inferred from homology"/>
<keyword evidence="2 5" id="KW-0479">Metal-binding</keyword>
<name>A0A0S4IY68_BODSA</name>
<comment type="similarity">
    <text evidence="1">Belongs to the carotenoid oxygenase family.</text>
</comment>
<dbReference type="Pfam" id="PF03055">
    <property type="entry name" value="RPE65"/>
    <property type="match status" value="1"/>
</dbReference>
<keyword evidence="3" id="KW-0560">Oxidoreductase</keyword>
<evidence type="ECO:0000256" key="3">
    <source>
        <dbReference type="ARBA" id="ARBA00023002"/>
    </source>
</evidence>
<evidence type="ECO:0000256" key="5">
    <source>
        <dbReference type="PIRSR" id="PIRSR604294-1"/>
    </source>
</evidence>
<keyword evidence="4 5" id="KW-0408">Iron</keyword>
<evidence type="ECO:0000313" key="7">
    <source>
        <dbReference type="Proteomes" id="UP000051952"/>
    </source>
</evidence>
<dbReference type="GO" id="GO:0046872">
    <property type="term" value="F:metal ion binding"/>
    <property type="evidence" value="ECO:0007669"/>
    <property type="project" value="UniProtKB-KW"/>
</dbReference>
<dbReference type="GO" id="GO:0016121">
    <property type="term" value="P:carotene catabolic process"/>
    <property type="evidence" value="ECO:0007669"/>
    <property type="project" value="TreeGrafter"/>
</dbReference>
<feature type="binding site" evidence="5">
    <location>
        <position position="141"/>
    </location>
    <ligand>
        <name>Fe cation</name>
        <dbReference type="ChEBI" id="CHEBI:24875"/>
        <note>catalytic</note>
    </ligand>
</feature>
<dbReference type="PANTHER" id="PTHR10543:SF89">
    <property type="entry name" value="CAROTENOID 9,10(9',10')-CLEAVAGE DIOXYGENASE 1"/>
    <property type="match status" value="1"/>
</dbReference>
<evidence type="ECO:0000256" key="4">
    <source>
        <dbReference type="ARBA" id="ARBA00023004"/>
    </source>
</evidence>
<dbReference type="PANTHER" id="PTHR10543">
    <property type="entry name" value="BETA-CAROTENE DIOXYGENASE"/>
    <property type="match status" value="1"/>
</dbReference>
<dbReference type="OrthoDB" id="1069523at2759"/>
<organism evidence="6 7">
    <name type="scientific">Bodo saltans</name>
    <name type="common">Flagellated protozoan</name>
    <dbReference type="NCBI Taxonomy" id="75058"/>
    <lineage>
        <taxon>Eukaryota</taxon>
        <taxon>Discoba</taxon>
        <taxon>Euglenozoa</taxon>
        <taxon>Kinetoplastea</taxon>
        <taxon>Metakinetoplastina</taxon>
        <taxon>Eubodonida</taxon>
        <taxon>Bodonidae</taxon>
        <taxon>Bodo</taxon>
    </lineage>
</organism>
<feature type="binding site" evidence="5">
    <location>
        <position position="489"/>
    </location>
    <ligand>
        <name>Fe cation</name>
        <dbReference type="ChEBI" id="CHEBI:24875"/>
        <note>catalytic</note>
    </ligand>
</feature>
<dbReference type="AlphaFoldDB" id="A0A0S4IY68"/>
<evidence type="ECO:0000313" key="6">
    <source>
        <dbReference type="EMBL" id="CUG06885.1"/>
    </source>
</evidence>
<accession>A0A0S4IY68</accession>
<dbReference type="EMBL" id="CYKH01000618">
    <property type="protein sequence ID" value="CUG06885.1"/>
    <property type="molecule type" value="Genomic_DNA"/>
</dbReference>
<feature type="binding site" evidence="5">
    <location>
        <position position="189"/>
    </location>
    <ligand>
        <name>Fe cation</name>
        <dbReference type="ChEBI" id="CHEBI:24875"/>
        <note>catalytic</note>
    </ligand>
</feature>
<dbReference type="Proteomes" id="UP000051952">
    <property type="component" value="Unassembled WGS sequence"/>
</dbReference>
<dbReference type="GO" id="GO:0010436">
    <property type="term" value="F:carotenoid dioxygenase activity"/>
    <property type="evidence" value="ECO:0007669"/>
    <property type="project" value="TreeGrafter"/>
</dbReference>
<dbReference type="InterPro" id="IPR004294">
    <property type="entry name" value="Carotenoid_Oase"/>
</dbReference>
<keyword evidence="7" id="KW-1185">Reference proteome</keyword>
<evidence type="ECO:0000256" key="1">
    <source>
        <dbReference type="ARBA" id="ARBA00006787"/>
    </source>
</evidence>
<dbReference type="GO" id="GO:0009570">
    <property type="term" value="C:chloroplast stroma"/>
    <property type="evidence" value="ECO:0007669"/>
    <property type="project" value="TreeGrafter"/>
</dbReference>
<sequence>MLHGVWFSPAATARGAAFYANRYVETSSFKLNQEESKKTGKRFFYSIFMDLRGPWNLISFLLSSTVAAFAAKIPFVPSFLARWLRSRWRSRDNNNTAVLHHNGKLYALVESGAPHEVSPQNLASVGRETFGGKLSHPFTAHPKTCPTTGECLFFGYSSESPFCSLSSVLKNGVKAPSVEVPLDEPIMMHDFGITPNYAIIIDIPLAFTPKAIVKGKNVYSWVDNHPSRVGLVARSAIHDRTVRTADSPAQFDDHDVKKGLRKVPVQWFSMKNPCFIFHVASSYEEDRFNTGTQTSEKWVVLFTVSYAPGFDLDVLGGIYNGNNHEHDVTLMGIMTRYECCLTTGELRETAASGNISCEFPVIHNALVGLPVKYCYVAANREGDTRVDLNNPIRLGRLVKFELPQMNVVASFEFPVGSYIGEFSFVPSAGMSEEDSGHLVGYVTEQVMTEDRANGALIRCLHSYTAVLCARTMTLVTKIPLPHVVPLGFHGTFIEGIEHVA</sequence>
<evidence type="ECO:0000256" key="2">
    <source>
        <dbReference type="ARBA" id="ARBA00022723"/>
    </source>
</evidence>
<reference evidence="7" key="1">
    <citation type="submission" date="2015-09" db="EMBL/GenBank/DDBJ databases">
        <authorList>
            <consortium name="Pathogen Informatics"/>
        </authorList>
    </citation>
    <scope>NUCLEOTIDE SEQUENCE [LARGE SCALE GENOMIC DNA]</scope>
    <source>
        <strain evidence="7">Lake Konstanz</strain>
    </source>
</reference>
<comment type="cofactor">
    <cofactor evidence="5">
        <name>Fe(2+)</name>
        <dbReference type="ChEBI" id="CHEBI:29033"/>
    </cofactor>
    <text evidence="5">Binds 1 Fe(2+) ion per subunit.</text>
</comment>
<gene>
    <name evidence="6" type="ORF">BSAL_73485</name>
</gene>
<feature type="binding site" evidence="5">
    <location>
        <position position="278"/>
    </location>
    <ligand>
        <name>Fe cation</name>
        <dbReference type="ChEBI" id="CHEBI:24875"/>
        <note>catalytic</note>
    </ligand>
</feature>
<protein>
    <submittedName>
        <fullName evidence="6">Carotenoid oxygenase-like, putative</fullName>
    </submittedName>
</protein>